<evidence type="ECO:0000259" key="2">
    <source>
        <dbReference type="PROSITE" id="PS50056"/>
    </source>
</evidence>
<keyword evidence="4" id="KW-1185">Reference proteome</keyword>
<dbReference type="PATRIC" id="fig|1218508.4.peg.1145"/>
<dbReference type="PROSITE" id="PS00383">
    <property type="entry name" value="TYR_PHOSPHATASE_1"/>
    <property type="match status" value="1"/>
</dbReference>
<dbReference type="EMBL" id="JXBZ01000008">
    <property type="protein sequence ID" value="KJY48747.1"/>
    <property type="molecule type" value="Genomic_DNA"/>
</dbReference>
<dbReference type="PANTHER" id="PTHR31126">
    <property type="entry name" value="TYROSINE-PROTEIN PHOSPHATASE"/>
    <property type="match status" value="1"/>
</dbReference>
<dbReference type="RefSeq" id="WP_045923008.1">
    <property type="nucleotide sequence ID" value="NZ_JBHTHW010000008.1"/>
</dbReference>
<dbReference type="Proteomes" id="UP000033695">
    <property type="component" value="Unassembled WGS sequence"/>
</dbReference>
<name>A0A0F4KPZ3_9LACO</name>
<dbReference type="InterPro" id="IPR026893">
    <property type="entry name" value="Tyr/Ser_Pase_IphP-type"/>
</dbReference>
<dbReference type="SUPFAM" id="SSF52799">
    <property type="entry name" value="(Phosphotyrosine protein) phosphatases II"/>
    <property type="match status" value="1"/>
</dbReference>
<evidence type="ECO:0000313" key="3">
    <source>
        <dbReference type="EMBL" id="KJY48747.1"/>
    </source>
</evidence>
<dbReference type="OrthoDB" id="1188001at2"/>
<dbReference type="InterPro" id="IPR000387">
    <property type="entry name" value="Tyr_Pase_dom"/>
</dbReference>
<dbReference type="HOGENOM" id="CLU_057546_0_0_9"/>
<proteinExistence type="inferred from homology"/>
<dbReference type="PANTHER" id="PTHR31126:SF1">
    <property type="entry name" value="TYROSINE SPECIFIC PROTEIN PHOSPHATASES DOMAIN-CONTAINING PROTEIN"/>
    <property type="match status" value="1"/>
</dbReference>
<gene>
    <name evidence="3" type="ORF">JG29_11580</name>
</gene>
<protein>
    <submittedName>
        <fullName evidence="3">Protein tyrosine/serine phosphatase</fullName>
    </submittedName>
</protein>
<accession>A0A0F4KPZ3</accession>
<dbReference type="InterPro" id="IPR029021">
    <property type="entry name" value="Prot-tyrosine_phosphatase-like"/>
</dbReference>
<organism evidence="3 4">
    <name type="scientific">Bombilactobacillus mellis</name>
    <dbReference type="NCBI Taxonomy" id="1218508"/>
    <lineage>
        <taxon>Bacteria</taxon>
        <taxon>Bacillati</taxon>
        <taxon>Bacillota</taxon>
        <taxon>Bacilli</taxon>
        <taxon>Lactobacillales</taxon>
        <taxon>Lactobacillaceae</taxon>
        <taxon>Bombilactobacillus</taxon>
    </lineage>
</organism>
<evidence type="ECO:0000256" key="1">
    <source>
        <dbReference type="ARBA" id="ARBA00009580"/>
    </source>
</evidence>
<dbReference type="PROSITE" id="PS50056">
    <property type="entry name" value="TYR_PHOSPHATASE_2"/>
    <property type="match status" value="1"/>
</dbReference>
<comment type="similarity">
    <text evidence="1">Belongs to the protein-tyrosine phosphatase family.</text>
</comment>
<dbReference type="Pfam" id="PF13350">
    <property type="entry name" value="Y_phosphatase3"/>
    <property type="match status" value="1"/>
</dbReference>
<feature type="domain" description="Tyrosine specific protein phosphatases" evidence="2">
    <location>
        <begin position="122"/>
        <end position="184"/>
    </location>
</feature>
<comment type="caution">
    <text evidence="3">The sequence shown here is derived from an EMBL/GenBank/DDBJ whole genome shotgun (WGS) entry which is preliminary data.</text>
</comment>
<dbReference type="AlphaFoldDB" id="A0A0F4KPZ3"/>
<dbReference type="Gene3D" id="3.90.190.10">
    <property type="entry name" value="Protein tyrosine phosphatase superfamily"/>
    <property type="match status" value="1"/>
</dbReference>
<dbReference type="InterPro" id="IPR016130">
    <property type="entry name" value="Tyr_Pase_AS"/>
</dbReference>
<sequence length="249" mass="28403">MKLTNFRDLGGLVAANGQKVRTKKILRSGELVQLDETTKTQLATDYDVTLVIDFRRDFEIQERPDDQIPGVQFVNIDILKSAQNNASLEDFITIGASDKVDQHMLNIYHDLVMDPNAQAGYEQFLDLVLNNQTGATLFHCFAGKDRTGFGAALILALLNVSEEQIMQDYLKTNQDRKQANDQIIDYYRQQGAKPEALEALAIALYVKTEYLQNSFRLIKSNYQDVFHYAQTQLNFGPEKVQKLQKQFLE</sequence>
<reference evidence="3 4" key="1">
    <citation type="submission" date="2014-12" db="EMBL/GenBank/DDBJ databases">
        <title>Comparative genomics of the lactic acid bacteria isolated from the honey bee gut.</title>
        <authorList>
            <person name="Ellegaard K.M."/>
            <person name="Tamarit D."/>
            <person name="Javelind E."/>
            <person name="Olofsson T."/>
            <person name="Andersson S.G."/>
            <person name="Vasquez A."/>
        </authorList>
    </citation>
    <scope>NUCLEOTIDE SEQUENCE [LARGE SCALE GENOMIC DNA]</scope>
    <source>
        <strain evidence="3 4">Hon2</strain>
    </source>
</reference>
<dbReference type="STRING" id="1218508.JG29_11580"/>
<evidence type="ECO:0000313" key="4">
    <source>
        <dbReference type="Proteomes" id="UP000033695"/>
    </source>
</evidence>
<dbReference type="GO" id="GO:0004721">
    <property type="term" value="F:phosphoprotein phosphatase activity"/>
    <property type="evidence" value="ECO:0007669"/>
    <property type="project" value="InterPro"/>
</dbReference>